<dbReference type="EMBL" id="JBHSQO010000023">
    <property type="protein sequence ID" value="MFC6092001.1"/>
    <property type="molecule type" value="Genomic_DNA"/>
</dbReference>
<evidence type="ECO:0000256" key="1">
    <source>
        <dbReference type="SAM" id="Phobius"/>
    </source>
</evidence>
<dbReference type="Proteomes" id="UP001596220">
    <property type="component" value="Unassembled WGS sequence"/>
</dbReference>
<gene>
    <name evidence="2" type="ORF">ACFP3R_22250</name>
</gene>
<keyword evidence="1" id="KW-1133">Transmembrane helix</keyword>
<keyword evidence="1" id="KW-0472">Membrane</keyword>
<evidence type="ECO:0000313" key="2">
    <source>
        <dbReference type="EMBL" id="MFC6092001.1"/>
    </source>
</evidence>
<evidence type="ECO:0000313" key="3">
    <source>
        <dbReference type="Proteomes" id="UP001596220"/>
    </source>
</evidence>
<organism evidence="2 3">
    <name type="scientific">Saccharothrix lopnurensis</name>
    <dbReference type="NCBI Taxonomy" id="1670621"/>
    <lineage>
        <taxon>Bacteria</taxon>
        <taxon>Bacillati</taxon>
        <taxon>Actinomycetota</taxon>
        <taxon>Actinomycetes</taxon>
        <taxon>Pseudonocardiales</taxon>
        <taxon>Pseudonocardiaceae</taxon>
        <taxon>Saccharothrix</taxon>
    </lineage>
</organism>
<reference evidence="3" key="1">
    <citation type="journal article" date="2019" name="Int. J. Syst. Evol. Microbiol.">
        <title>The Global Catalogue of Microorganisms (GCM) 10K type strain sequencing project: providing services to taxonomists for standard genome sequencing and annotation.</title>
        <authorList>
            <consortium name="The Broad Institute Genomics Platform"/>
            <consortium name="The Broad Institute Genome Sequencing Center for Infectious Disease"/>
            <person name="Wu L."/>
            <person name="Ma J."/>
        </authorList>
    </citation>
    <scope>NUCLEOTIDE SEQUENCE [LARGE SCALE GENOMIC DNA]</scope>
    <source>
        <strain evidence="3">CGMCC 4.7246</strain>
    </source>
</reference>
<comment type="caution">
    <text evidence="2">The sequence shown here is derived from an EMBL/GenBank/DDBJ whole genome shotgun (WGS) entry which is preliminary data.</text>
</comment>
<feature type="transmembrane region" description="Helical" evidence="1">
    <location>
        <begin position="56"/>
        <end position="74"/>
    </location>
</feature>
<dbReference type="RefSeq" id="WP_380638300.1">
    <property type="nucleotide sequence ID" value="NZ_JBHSQO010000023.1"/>
</dbReference>
<protein>
    <submittedName>
        <fullName evidence="2">Uncharacterized protein</fullName>
    </submittedName>
</protein>
<feature type="transmembrane region" description="Helical" evidence="1">
    <location>
        <begin position="86"/>
        <end position="108"/>
    </location>
</feature>
<feature type="transmembrane region" description="Helical" evidence="1">
    <location>
        <begin position="30"/>
        <end position="50"/>
    </location>
</feature>
<accession>A0ABW1P8X8</accession>
<keyword evidence="1" id="KW-0812">Transmembrane</keyword>
<keyword evidence="3" id="KW-1185">Reference proteome</keyword>
<name>A0ABW1P8X8_9PSEU</name>
<proteinExistence type="predicted"/>
<sequence length="283" mass="29715">MRVLPGAIPGVTDPGAVAALQPRWARTTRLLRWSAVVLPWTVAGVCAVFAVLAGSWWAVLPVSAAVAAAWVGVLRLRRGSAEPSSWLASAFLVAGCQVLLGVVPGSGLALSHSSSSGGRAAAGVLFVVAWACAISSCVLAHRANRALTTPVVPELGATDLTLTLAVRFALATPDLASARLDVGEDRLTWSARLHRGRGAGPRAERVVPFAHLRDVVVIALPPRPTPVTWLQLPDGTVLHAPPGPALLVRTAAGEWVLPVDDAPLVRELVLTRRNRWARRPATP</sequence>
<feature type="transmembrane region" description="Helical" evidence="1">
    <location>
        <begin position="120"/>
        <end position="140"/>
    </location>
</feature>